<dbReference type="InterPro" id="IPR001119">
    <property type="entry name" value="SLH_dom"/>
</dbReference>
<evidence type="ECO:0000256" key="1">
    <source>
        <dbReference type="SAM" id="MobiDB-lite"/>
    </source>
</evidence>
<dbReference type="AlphaFoldDB" id="A0A855XRE1"/>
<proteinExistence type="predicted"/>
<evidence type="ECO:0000313" key="3">
    <source>
        <dbReference type="EMBL" id="PWW35157.1"/>
    </source>
</evidence>
<feature type="region of interest" description="Disordered" evidence="1">
    <location>
        <begin position="60"/>
        <end position="80"/>
    </location>
</feature>
<evidence type="ECO:0000313" key="4">
    <source>
        <dbReference type="EMBL" id="RAI91846.1"/>
    </source>
</evidence>
<protein>
    <submittedName>
        <fullName evidence="3">S-layer family protein</fullName>
    </submittedName>
</protein>
<evidence type="ECO:0000313" key="6">
    <source>
        <dbReference type="Proteomes" id="UP000248827"/>
    </source>
</evidence>
<comment type="caution">
    <text evidence="3">The sequence shown here is derived from an EMBL/GenBank/DDBJ whole genome shotgun (WGS) entry which is preliminary data.</text>
</comment>
<dbReference type="EMBL" id="QGTZ01000013">
    <property type="protein sequence ID" value="PWW35157.1"/>
    <property type="molecule type" value="Genomic_DNA"/>
</dbReference>
<dbReference type="InterPro" id="IPR032599">
    <property type="entry name" value="YcdB/YcdC_rep_domain"/>
</dbReference>
<accession>A0A855XRE1</accession>
<gene>
    <name evidence="4" type="ORF">DET54_111165</name>
    <name evidence="3" type="ORF">DET56_113161</name>
</gene>
<name>A0A855XRE1_9BACL</name>
<evidence type="ECO:0000259" key="2">
    <source>
        <dbReference type="PROSITE" id="PS51272"/>
    </source>
</evidence>
<feature type="domain" description="SLH" evidence="2">
    <location>
        <begin position="678"/>
        <end position="742"/>
    </location>
</feature>
<dbReference type="Pfam" id="PF16244">
    <property type="entry name" value="DUF4901"/>
    <property type="match status" value="2"/>
</dbReference>
<dbReference type="Proteomes" id="UP000248827">
    <property type="component" value="Unassembled WGS sequence"/>
</dbReference>
<keyword evidence="6" id="KW-1185">Reference proteome</keyword>
<sequence>MHASLYEIEGRGPDLSFDWNFNVRFKMFTAKAATAAMATLLLASQIPGFAGSASAATAEQVTESAAGETEQPLGLTDNEVPEGAKISSKQASENILKLFPLLKKATISSARFDSPNSFPPPDYKAWDIGFELREGNRSTGFSATVHAVTGEVLSVHLPSELLEKQVSDSETKLTKTEARKQADEFLFKAIPNLKEGGFVAVDERYINNAQQSLFGRIEYTYSYQLKHEGLVSEAETAYISVDQSGVVTGYSRTTIGAEYPSSKAATSAEQAQQKFEEQFDVQLAYISEERFSSRKGQKYYLGYTPKNSSVTPFDAGTLDRINSMTGEALAQEVSQEDKPLKGSVAAFIPNTGSKLNAQQAEKLVKKNFNIPEGYQLDYSQLTKGSFASPNNQVWSLSWSNRNASVSYMFMRDISAQVDAATGQIYSVNIYQRMMSGMEQEKPGTEVKGKTVTKSQAEKLAINTVISLVPDASKQFRLSSVLELDDARTFIFQRYLNGILVKDDTVQVQVSNDGTISEYYALVAATSEQLPTDVKPAISYEKAKATYLEEFKLVLAYSRYGGFSMGNSESVPVGVKLAYVPTRTDSPLTGITYEVLDANTGEWKSMYGSITGAVQVTTSDITGHAAAAALQNMVQHGVLLADEQGRVFPDRVITKGDWFTYLARAVNPNLDVYYSGDGDGNLYADITPESPYYQAVRTLIDQRWLAGADSETKLNPEEEMTREELAVLLVRILRYEKLAGFYTLPSDLPNLADASAVNNKGAVSLSIKLGLLPSIEGRFMPARKVTVAEAAQVLERLAKLQGKTDTFMSGNRLY</sequence>
<dbReference type="EMBL" id="QLLI01000011">
    <property type="protein sequence ID" value="RAI91846.1"/>
    <property type="molecule type" value="Genomic_DNA"/>
</dbReference>
<dbReference type="PROSITE" id="PS51272">
    <property type="entry name" value="SLH"/>
    <property type="match status" value="1"/>
</dbReference>
<dbReference type="Proteomes" id="UP000247078">
    <property type="component" value="Unassembled WGS sequence"/>
</dbReference>
<reference evidence="3 5" key="1">
    <citation type="submission" date="2018-05" db="EMBL/GenBank/DDBJ databases">
        <title>Freshwater and sediment microbial communities from various areas in North America, analyzing microbe dynamics in response to fracking.</title>
        <authorList>
            <person name="Lamendella R."/>
        </authorList>
    </citation>
    <scope>NUCLEOTIDE SEQUENCE [LARGE SCALE GENOMIC DNA]</scope>
    <source>
        <strain evidence="3 5">DB-3</strain>
        <strain evidence="4 6">NG-13</strain>
    </source>
</reference>
<evidence type="ECO:0000313" key="5">
    <source>
        <dbReference type="Proteomes" id="UP000247078"/>
    </source>
</evidence>
<organism evidence="3 5">
    <name type="scientific">Paenibacillus pabuli</name>
    <dbReference type="NCBI Taxonomy" id="1472"/>
    <lineage>
        <taxon>Bacteria</taxon>
        <taxon>Bacillati</taxon>
        <taxon>Bacillota</taxon>
        <taxon>Bacilli</taxon>
        <taxon>Bacillales</taxon>
        <taxon>Paenibacillaceae</taxon>
        <taxon>Paenibacillus</taxon>
    </lineage>
</organism>